<sequence length="281" mass="31878">MDSKDGHRLITVPDRHALAQFLRARRKAVQPDSVGLPANGRRRVAGLRRDEVARLADISVEYYQRLEQGRHRHPSEAVIRGIIRALQLDSDAAAYLRQLAGRRESGQRHPERGPQLHPAVQHLIDSWPLTPAHVFRSPTLTVVAANRLALSLSPLFGPGHNSLRALFFEPEMREFYRNWNDLATRAVPYLRSLLGADRDDPELIDLIGELSNRSAQFRELWARQEVKRDPRGFVLINHPQVGPIDLHYQQLVLPDTGHLLVPYWADPGSSSEAKLRQLASM</sequence>
<dbReference type="AlphaFoldDB" id="A0AAJ3NS82"/>
<evidence type="ECO:0000313" key="3">
    <source>
        <dbReference type="Proteomes" id="UP000193387"/>
    </source>
</evidence>
<dbReference type="GO" id="GO:0003677">
    <property type="term" value="F:DNA binding"/>
    <property type="evidence" value="ECO:0007669"/>
    <property type="project" value="InterPro"/>
</dbReference>
<feature type="domain" description="HTH cro/C1-type" evidence="1">
    <location>
        <begin position="42"/>
        <end position="93"/>
    </location>
</feature>
<dbReference type="Pfam" id="PF17765">
    <property type="entry name" value="MLTR_LBD"/>
    <property type="match status" value="1"/>
</dbReference>
<dbReference type="PANTHER" id="PTHR35010">
    <property type="entry name" value="BLL4672 PROTEIN-RELATED"/>
    <property type="match status" value="1"/>
</dbReference>
<reference evidence="2 3" key="1">
    <citation type="submission" date="2016-01" db="EMBL/GenBank/DDBJ databases">
        <title>The new phylogeny of the genus Mycobacterium.</title>
        <authorList>
            <person name="Tarcisio F."/>
            <person name="Conor M."/>
            <person name="Antonella G."/>
            <person name="Elisabetta G."/>
            <person name="Giulia F.S."/>
            <person name="Sara T."/>
            <person name="Anna F."/>
            <person name="Clotilde B."/>
            <person name="Roberto B."/>
            <person name="Veronica D.S."/>
            <person name="Fabio R."/>
            <person name="Monica P."/>
            <person name="Olivier J."/>
            <person name="Enrico T."/>
            <person name="Nicola S."/>
        </authorList>
    </citation>
    <scope>NUCLEOTIDE SEQUENCE [LARGE SCALE GENOMIC DNA]</scope>
    <source>
        <strain evidence="2 3">DSM 44616</strain>
    </source>
</reference>
<dbReference type="EMBL" id="LQPR01000021">
    <property type="protein sequence ID" value="ORW72941.1"/>
    <property type="molecule type" value="Genomic_DNA"/>
</dbReference>
<name>A0AAJ3NS82_9MYCO</name>
<dbReference type="Gene3D" id="3.30.450.180">
    <property type="match status" value="1"/>
</dbReference>
<protein>
    <recommendedName>
        <fullName evidence="1">HTH cro/C1-type domain-containing protein</fullName>
    </recommendedName>
</protein>
<dbReference type="SUPFAM" id="SSF47413">
    <property type="entry name" value="lambda repressor-like DNA-binding domains"/>
    <property type="match status" value="1"/>
</dbReference>
<accession>A0AAJ3NS82</accession>
<dbReference type="PANTHER" id="PTHR35010:SF2">
    <property type="entry name" value="BLL4672 PROTEIN"/>
    <property type="match status" value="1"/>
</dbReference>
<dbReference type="SMART" id="SM00530">
    <property type="entry name" value="HTH_XRE"/>
    <property type="match status" value="1"/>
</dbReference>
<dbReference type="Proteomes" id="UP000193387">
    <property type="component" value="Unassembled WGS sequence"/>
</dbReference>
<keyword evidence="3" id="KW-1185">Reference proteome</keyword>
<dbReference type="InterPro" id="IPR041413">
    <property type="entry name" value="MLTR_LBD"/>
</dbReference>
<comment type="caution">
    <text evidence="2">The sequence shown here is derived from an EMBL/GenBank/DDBJ whole genome shotgun (WGS) entry which is preliminary data.</text>
</comment>
<gene>
    <name evidence="2" type="ORF">AWC23_08795</name>
</gene>
<dbReference type="RefSeq" id="WP_085254944.1">
    <property type="nucleotide sequence ID" value="NZ_AP022573.1"/>
</dbReference>
<dbReference type="InterPro" id="IPR001387">
    <property type="entry name" value="Cro/C1-type_HTH"/>
</dbReference>
<organism evidence="2 3">
    <name type="scientific">Mycobacterium saskatchewanense</name>
    <dbReference type="NCBI Taxonomy" id="220927"/>
    <lineage>
        <taxon>Bacteria</taxon>
        <taxon>Bacillati</taxon>
        <taxon>Actinomycetota</taxon>
        <taxon>Actinomycetes</taxon>
        <taxon>Mycobacteriales</taxon>
        <taxon>Mycobacteriaceae</taxon>
        <taxon>Mycobacterium</taxon>
        <taxon>Mycobacterium simiae complex</taxon>
    </lineage>
</organism>
<dbReference type="PROSITE" id="PS50943">
    <property type="entry name" value="HTH_CROC1"/>
    <property type="match status" value="1"/>
</dbReference>
<dbReference type="CDD" id="cd00093">
    <property type="entry name" value="HTH_XRE"/>
    <property type="match status" value="1"/>
</dbReference>
<dbReference type="Gene3D" id="1.10.260.40">
    <property type="entry name" value="lambda repressor-like DNA-binding domains"/>
    <property type="match status" value="1"/>
</dbReference>
<dbReference type="InterPro" id="IPR010982">
    <property type="entry name" value="Lambda_DNA-bd_dom_sf"/>
</dbReference>
<evidence type="ECO:0000259" key="1">
    <source>
        <dbReference type="PROSITE" id="PS50943"/>
    </source>
</evidence>
<proteinExistence type="predicted"/>
<evidence type="ECO:0000313" key="2">
    <source>
        <dbReference type="EMBL" id="ORW72941.1"/>
    </source>
</evidence>
<dbReference type="Pfam" id="PF13560">
    <property type="entry name" value="HTH_31"/>
    <property type="match status" value="1"/>
</dbReference>